<sequence>MLPNDTTVSIHKHINSSKGRHTHYSFNDSKRLYLPETLNIKKMHQLYANNKVSYGIYRNLFNTKHSISFRYPTKGTCSSCDSYKVNIKSLEDQLAKLRIGNEYVLAVDPCNAQEITRDLKKTETEHELHLHKAQAFYSSKRKSRLDSKNDATRSHLHRFSEKIYMSQILQQTIHLSVYIFNIHSLSSYESIYYTYTVIHGKKGADDVASMLWDLICNHLDDNVEALEIYSDSYCDQNNNYTIFRFLHNVAHYKKLLKKVTMTFPEHGHSYMALTNQKAIVETPSGWNDKILTAHVESQPSKSVCVSRLGKILDLLVCYIVPFCKKANKTFVVVPPKKKRPTPDLRPGEFRLPARSYKELIPINEAKYKDLQVLKNFCEDK</sequence>
<evidence type="ECO:0000313" key="1">
    <source>
        <dbReference type="EMBL" id="KAJ8876448.1"/>
    </source>
</evidence>
<organism evidence="1 2">
    <name type="scientific">Dryococelus australis</name>
    <dbReference type="NCBI Taxonomy" id="614101"/>
    <lineage>
        <taxon>Eukaryota</taxon>
        <taxon>Metazoa</taxon>
        <taxon>Ecdysozoa</taxon>
        <taxon>Arthropoda</taxon>
        <taxon>Hexapoda</taxon>
        <taxon>Insecta</taxon>
        <taxon>Pterygota</taxon>
        <taxon>Neoptera</taxon>
        <taxon>Polyneoptera</taxon>
        <taxon>Phasmatodea</taxon>
        <taxon>Verophasmatodea</taxon>
        <taxon>Anareolatae</taxon>
        <taxon>Phasmatidae</taxon>
        <taxon>Eurycanthinae</taxon>
        <taxon>Dryococelus</taxon>
    </lineage>
</organism>
<dbReference type="EMBL" id="JARBHB010000008">
    <property type="protein sequence ID" value="KAJ8876448.1"/>
    <property type="molecule type" value="Genomic_DNA"/>
</dbReference>
<reference evidence="1 2" key="1">
    <citation type="submission" date="2023-02" db="EMBL/GenBank/DDBJ databases">
        <title>LHISI_Scaffold_Assembly.</title>
        <authorList>
            <person name="Stuart O.P."/>
            <person name="Cleave R."/>
            <person name="Magrath M.J.L."/>
            <person name="Mikheyev A.S."/>
        </authorList>
    </citation>
    <scope>NUCLEOTIDE SEQUENCE [LARGE SCALE GENOMIC DNA]</scope>
    <source>
        <strain evidence="1">Daus_M_001</strain>
        <tissue evidence="1">Leg muscle</tissue>
    </source>
</reference>
<name>A0ABQ9GWN7_9NEOP</name>
<gene>
    <name evidence="1" type="ORF">PR048_020893</name>
</gene>
<proteinExistence type="predicted"/>
<accession>A0ABQ9GWN7</accession>
<dbReference type="PANTHER" id="PTHR10773">
    <property type="entry name" value="DNA-DIRECTED RNA POLYMERASES I, II, AND III SUBUNIT RPABC2"/>
    <property type="match status" value="1"/>
</dbReference>
<keyword evidence="2" id="KW-1185">Reference proteome</keyword>
<protein>
    <submittedName>
        <fullName evidence="1">Uncharacterized protein</fullName>
    </submittedName>
</protein>
<evidence type="ECO:0000313" key="2">
    <source>
        <dbReference type="Proteomes" id="UP001159363"/>
    </source>
</evidence>
<comment type="caution">
    <text evidence="1">The sequence shown here is derived from an EMBL/GenBank/DDBJ whole genome shotgun (WGS) entry which is preliminary data.</text>
</comment>
<dbReference type="PANTHER" id="PTHR10773:SF19">
    <property type="match status" value="1"/>
</dbReference>
<dbReference type="Proteomes" id="UP001159363">
    <property type="component" value="Chromosome 7"/>
</dbReference>